<dbReference type="InterPro" id="IPR000551">
    <property type="entry name" value="MerR-type_HTH_dom"/>
</dbReference>
<dbReference type="GO" id="GO:0003700">
    <property type="term" value="F:DNA-binding transcription factor activity"/>
    <property type="evidence" value="ECO:0007669"/>
    <property type="project" value="InterPro"/>
</dbReference>
<dbReference type="Gene3D" id="1.10.1660.10">
    <property type="match status" value="1"/>
</dbReference>
<dbReference type="Pfam" id="PF13411">
    <property type="entry name" value="MerR_1"/>
    <property type="match status" value="1"/>
</dbReference>
<dbReference type="Proteomes" id="UP000216133">
    <property type="component" value="Unassembled WGS sequence"/>
</dbReference>
<keyword evidence="4" id="KW-0804">Transcription</keyword>
<dbReference type="CDD" id="cd01106">
    <property type="entry name" value="HTH_TipAL-Mta"/>
    <property type="match status" value="1"/>
</dbReference>
<dbReference type="SUPFAM" id="SSF89082">
    <property type="entry name" value="Antibiotic binding domain of TipA-like multidrug resistance regulators"/>
    <property type="match status" value="1"/>
</dbReference>
<accession>A0A268S224</accession>
<protein>
    <submittedName>
        <fullName evidence="6">MerR family transcriptional regulator</fullName>
    </submittedName>
</protein>
<evidence type="ECO:0000259" key="5">
    <source>
        <dbReference type="PROSITE" id="PS50937"/>
    </source>
</evidence>
<dbReference type="RefSeq" id="WP_095253155.1">
    <property type="nucleotide sequence ID" value="NZ_CP155469.1"/>
</dbReference>
<comment type="caution">
    <text evidence="6">The sequence shown here is derived from an EMBL/GenBank/DDBJ whole genome shotgun (WGS) entry which is preliminary data.</text>
</comment>
<dbReference type="GO" id="GO:0003677">
    <property type="term" value="F:DNA binding"/>
    <property type="evidence" value="ECO:0007669"/>
    <property type="project" value="UniProtKB-KW"/>
</dbReference>
<gene>
    <name evidence="6" type="ORF">CHH61_11960</name>
</gene>
<reference evidence="6 7" key="1">
    <citation type="submission" date="2017-07" db="EMBL/GenBank/DDBJ databases">
        <title>Isolation and whole genome analysis of endospore-forming bacteria from heroin.</title>
        <authorList>
            <person name="Kalinowski J."/>
            <person name="Ahrens B."/>
            <person name="Al-Dilaimi A."/>
            <person name="Winkler A."/>
            <person name="Wibberg D."/>
            <person name="Schleenbecker U."/>
            <person name="Ruckert C."/>
            <person name="Wolfel R."/>
            <person name="Grass G."/>
        </authorList>
    </citation>
    <scope>NUCLEOTIDE SEQUENCE [LARGE SCALE GENOMIC DNA]</scope>
    <source>
        <strain evidence="6 7">7523-2</strain>
    </source>
</reference>
<evidence type="ECO:0000256" key="4">
    <source>
        <dbReference type="ARBA" id="ARBA00023163"/>
    </source>
</evidence>
<dbReference type="Pfam" id="PF07739">
    <property type="entry name" value="TipAS"/>
    <property type="match status" value="1"/>
</dbReference>
<feature type="domain" description="HTH merR-type" evidence="5">
    <location>
        <begin position="5"/>
        <end position="74"/>
    </location>
</feature>
<dbReference type="InterPro" id="IPR036244">
    <property type="entry name" value="TipA-like_antibiotic-bd"/>
</dbReference>
<dbReference type="InterPro" id="IPR047057">
    <property type="entry name" value="MerR_fam"/>
</dbReference>
<evidence type="ECO:0000256" key="1">
    <source>
        <dbReference type="ARBA" id="ARBA00023015"/>
    </source>
</evidence>
<sequence>MKQRLLAIKDIVHITGITTRTLHYYDEIELLKPTFVADNGYRYYDQESLAKLQTILFLKEMDVPLKEIAAILKLPLEEQREVLKQHNHTLRLKKQRLERISAALEEFVAGKDVYHLGIFKDSAILPLPEQYDREARWRYGETEAYQSFEKKLQELSPIDKERQWHQMEGVFRKIAACMHFQPDAVEVQQLVDEWRGILEQSMPCDGHLLMCIANTYQADARFKQYFNPFSEQGDLAAFMHEAVMYYVQGLGESKREN</sequence>
<evidence type="ECO:0000313" key="7">
    <source>
        <dbReference type="Proteomes" id="UP000216133"/>
    </source>
</evidence>
<dbReference type="AlphaFoldDB" id="A0A268S224"/>
<dbReference type="PROSITE" id="PS50937">
    <property type="entry name" value="HTH_MERR_2"/>
    <property type="match status" value="1"/>
</dbReference>
<keyword evidence="2" id="KW-0238">DNA-binding</keyword>
<dbReference type="SMART" id="SM00422">
    <property type="entry name" value="HTH_MERR"/>
    <property type="match status" value="1"/>
</dbReference>
<evidence type="ECO:0000256" key="3">
    <source>
        <dbReference type="ARBA" id="ARBA00023159"/>
    </source>
</evidence>
<keyword evidence="1" id="KW-0805">Transcription regulation</keyword>
<dbReference type="Gene3D" id="1.10.490.50">
    <property type="entry name" value="Antibiotic binding domain of TipA-like multidrug resistance regulators"/>
    <property type="match status" value="1"/>
</dbReference>
<proteinExistence type="predicted"/>
<dbReference type="InterPro" id="IPR009061">
    <property type="entry name" value="DNA-bd_dom_put_sf"/>
</dbReference>
<dbReference type="PANTHER" id="PTHR30204:SF90">
    <property type="entry name" value="HTH-TYPE TRANSCRIPTIONAL ACTIVATOR MTA"/>
    <property type="match status" value="1"/>
</dbReference>
<evidence type="ECO:0000313" key="6">
    <source>
        <dbReference type="EMBL" id="PAF25761.1"/>
    </source>
</evidence>
<name>A0A268S224_SHOCL</name>
<dbReference type="EMBL" id="NPBS01000062">
    <property type="protein sequence ID" value="PAF25761.1"/>
    <property type="molecule type" value="Genomic_DNA"/>
</dbReference>
<keyword evidence="3" id="KW-0010">Activator</keyword>
<dbReference type="PANTHER" id="PTHR30204">
    <property type="entry name" value="REDOX-CYCLING DRUG-SENSING TRANSCRIPTIONAL ACTIVATOR SOXR"/>
    <property type="match status" value="1"/>
</dbReference>
<dbReference type="InterPro" id="IPR012925">
    <property type="entry name" value="TipAS_dom"/>
</dbReference>
<dbReference type="SUPFAM" id="SSF46955">
    <property type="entry name" value="Putative DNA-binding domain"/>
    <property type="match status" value="1"/>
</dbReference>
<evidence type="ECO:0000256" key="2">
    <source>
        <dbReference type="ARBA" id="ARBA00023125"/>
    </source>
</evidence>
<organism evidence="6 7">
    <name type="scientific">Shouchella clausii</name>
    <name type="common">Alkalihalobacillus clausii</name>
    <dbReference type="NCBI Taxonomy" id="79880"/>
    <lineage>
        <taxon>Bacteria</taxon>
        <taxon>Bacillati</taxon>
        <taxon>Bacillota</taxon>
        <taxon>Bacilli</taxon>
        <taxon>Bacillales</taxon>
        <taxon>Bacillaceae</taxon>
        <taxon>Shouchella</taxon>
    </lineage>
</organism>